<dbReference type="PANTHER" id="PTHR33164">
    <property type="entry name" value="TRANSCRIPTIONAL REGULATOR, MARR FAMILY"/>
    <property type="match status" value="1"/>
</dbReference>
<dbReference type="GO" id="GO:0006950">
    <property type="term" value="P:response to stress"/>
    <property type="evidence" value="ECO:0007669"/>
    <property type="project" value="TreeGrafter"/>
</dbReference>
<dbReference type="RefSeq" id="WP_033080167.1">
    <property type="nucleotide sequence ID" value="NZ_BKAY01000040.1"/>
</dbReference>
<dbReference type="GeneID" id="93781846"/>
<reference evidence="2 5" key="2">
    <citation type="submission" date="2023-08" db="EMBL/GenBank/DDBJ databases">
        <title>Genomic surveillance of Staphylococcus haemolyticus neonatal outbreak in southern France.</title>
        <authorList>
            <person name="Magnan C."/>
            <person name="Morsli M."/>
            <person name="Thiery B."/>
            <person name="Salipante F."/>
            <person name="Attar J."/>
            <person name="Massimo D.M."/>
            <person name="Ory J."/>
            <person name="Pantel A."/>
            <person name="Lavigne J.-P."/>
        </authorList>
    </citation>
    <scope>NUCLEOTIDE SEQUENCE [LARGE SCALE GENOMIC DNA]</scope>
    <source>
        <strain evidence="2 5">NSH026</strain>
    </source>
</reference>
<evidence type="ECO:0000313" key="3">
    <source>
        <dbReference type="EMBL" id="PPJ74750.1"/>
    </source>
</evidence>
<dbReference type="InterPro" id="IPR039422">
    <property type="entry name" value="MarR/SlyA-like"/>
</dbReference>
<dbReference type="PANTHER" id="PTHR33164:SF94">
    <property type="entry name" value="TRANSCRIPTIONAL REGULATORY PROTEIN-RELATED"/>
    <property type="match status" value="1"/>
</dbReference>
<gene>
    <name evidence="3" type="ORF">CV019_07085</name>
    <name evidence="2" type="ORF">RO950_13005</name>
</gene>
<evidence type="ECO:0000313" key="4">
    <source>
        <dbReference type="Proteomes" id="UP000238153"/>
    </source>
</evidence>
<dbReference type="SUPFAM" id="SSF46785">
    <property type="entry name" value="Winged helix' DNA-binding domain"/>
    <property type="match status" value="1"/>
</dbReference>
<dbReference type="InterPro" id="IPR036388">
    <property type="entry name" value="WH-like_DNA-bd_sf"/>
</dbReference>
<dbReference type="Gene3D" id="1.10.10.10">
    <property type="entry name" value="Winged helix-like DNA-binding domain superfamily/Winged helix DNA-binding domain"/>
    <property type="match status" value="1"/>
</dbReference>
<dbReference type="KEGG" id="shh:ShL2_02160"/>
<protein>
    <submittedName>
        <fullName evidence="3">MarR family transcriptional regulator</fullName>
    </submittedName>
</protein>
<evidence type="ECO:0000313" key="2">
    <source>
        <dbReference type="EMBL" id="MDT4287877.1"/>
    </source>
</evidence>
<organism evidence="3 4">
    <name type="scientific">Staphylococcus haemolyticus</name>
    <dbReference type="NCBI Taxonomy" id="1283"/>
    <lineage>
        <taxon>Bacteria</taxon>
        <taxon>Bacillati</taxon>
        <taxon>Bacillota</taxon>
        <taxon>Bacilli</taxon>
        <taxon>Bacillales</taxon>
        <taxon>Staphylococcaceae</taxon>
        <taxon>Staphylococcus</taxon>
    </lineage>
</organism>
<dbReference type="GO" id="GO:0003677">
    <property type="term" value="F:DNA binding"/>
    <property type="evidence" value="ECO:0007669"/>
    <property type="project" value="UniProtKB-KW"/>
</dbReference>
<dbReference type="InterPro" id="IPR036390">
    <property type="entry name" value="WH_DNA-bd_sf"/>
</dbReference>
<keyword evidence="5" id="KW-1185">Reference proteome</keyword>
<dbReference type="Proteomes" id="UP001269271">
    <property type="component" value="Unassembled WGS sequence"/>
</dbReference>
<dbReference type="GO" id="GO:0003700">
    <property type="term" value="F:DNA-binding transcription factor activity"/>
    <property type="evidence" value="ECO:0007669"/>
    <property type="project" value="InterPro"/>
</dbReference>
<dbReference type="EMBL" id="PGWX01000293">
    <property type="protein sequence ID" value="PPJ74750.1"/>
    <property type="molecule type" value="Genomic_DNA"/>
</dbReference>
<sequence length="140" mass="16270">MDSNNDFMTYWLKMDDIQSIVKKELEGVLQYEYHLSLKEFYVLYYLSIAPDKKLRLQELQKLILLSQSALSRIVTNMESSKCGALEKCICDDDRRGTYTRITDIGEQKLTGSLNIFREILAKHFGSVDVEVLMKNFVQSI</sequence>
<proteinExistence type="predicted"/>
<keyword evidence="1" id="KW-0238">DNA-binding</keyword>
<reference evidence="3 4" key="1">
    <citation type="submission" date="2017-11" db="EMBL/GenBank/DDBJ databases">
        <authorList>
            <person name="Founou R.C."/>
            <person name="Founou L."/>
            <person name="Allam M."/>
            <person name="Ismail A."/>
            <person name="Essack S.Y."/>
        </authorList>
    </citation>
    <scope>NUCLEOTIDE SEQUENCE [LARGE SCALE GENOMIC DNA]</scope>
    <source>
        <strain evidence="3 4">G811N2B1</strain>
    </source>
</reference>
<evidence type="ECO:0000313" key="5">
    <source>
        <dbReference type="Proteomes" id="UP001269271"/>
    </source>
</evidence>
<accession>A0A7Z1SD13</accession>
<name>A0A7Z1SD13_STAHA</name>
<comment type="caution">
    <text evidence="3">The sequence shown here is derived from an EMBL/GenBank/DDBJ whole genome shotgun (WGS) entry which is preliminary data.</text>
</comment>
<dbReference type="EMBL" id="JAVSOO010000068">
    <property type="protein sequence ID" value="MDT4287877.1"/>
    <property type="molecule type" value="Genomic_DNA"/>
</dbReference>
<evidence type="ECO:0000256" key="1">
    <source>
        <dbReference type="ARBA" id="ARBA00023125"/>
    </source>
</evidence>
<dbReference type="AlphaFoldDB" id="A0A7Z1SD13"/>
<dbReference type="Proteomes" id="UP000238153">
    <property type="component" value="Unassembled WGS sequence"/>
</dbReference>